<evidence type="ECO:0000313" key="2">
    <source>
        <dbReference type="EMBL" id="MBM6734474.1"/>
    </source>
</evidence>
<dbReference type="Gene3D" id="3.40.50.300">
    <property type="entry name" value="P-loop containing nucleotide triphosphate hydrolases"/>
    <property type="match status" value="1"/>
</dbReference>
<keyword evidence="3" id="KW-1185">Reference proteome</keyword>
<dbReference type="PANTHER" id="PTHR43581">
    <property type="entry name" value="ATP/GTP PHOSPHATASE"/>
    <property type="match status" value="1"/>
</dbReference>
<dbReference type="RefSeq" id="WP_205094900.1">
    <property type="nucleotide sequence ID" value="NZ_JACLYZ010000007.1"/>
</dbReference>
<feature type="domain" description="Endonuclease GajA/Old nuclease/RecF-like AAA" evidence="1">
    <location>
        <begin position="57"/>
        <end position="326"/>
    </location>
</feature>
<organism evidence="2 3">
    <name type="scientific">Mediterranea massiliensis</name>
    <dbReference type="NCBI Taxonomy" id="1841865"/>
    <lineage>
        <taxon>Bacteria</taxon>
        <taxon>Pseudomonadati</taxon>
        <taxon>Bacteroidota</taxon>
        <taxon>Bacteroidia</taxon>
        <taxon>Bacteroidales</taxon>
        <taxon>Bacteroidaceae</taxon>
        <taxon>Mediterranea</taxon>
    </lineage>
</organism>
<gene>
    <name evidence="2" type="ORF">H7U35_04415</name>
</gene>
<protein>
    <submittedName>
        <fullName evidence="2">AAA family ATPase</fullName>
    </submittedName>
</protein>
<dbReference type="Proteomes" id="UP000766986">
    <property type="component" value="Unassembled WGS sequence"/>
</dbReference>
<evidence type="ECO:0000313" key="3">
    <source>
        <dbReference type="Proteomes" id="UP000766986"/>
    </source>
</evidence>
<sequence>MGNYLKIRNFGPVKEANIELKPYLVLIGGQGTGKSTIAKLLSIFQEKLWYLSILSKDEDKQDACLESFKKCGIHRYFSEDTYLEYRKDELFLVFDKQFTISYQGKTDPEELQPLLLSLLTENLKKFAGVVKSDLQELTHALQQSDKQEEVQLKDYLKDYLTQQYRASIIQSTFSNTGDQLYIPAERNLAASFSGNLASVMVSGIPLQDKLLNFISYFEKARAEHPVYDVPFLHLTYVCNKEEEGIRIPGMDKPLPLTECSSGIQALLPMLMVLDYCIDNGIFKGYVIEEPEQNLFPDNQLAALRYIIGKNNRHQSSCVITTHSPYLLSGMNLSLMAGRIAQNETFGEKVNRILPPEYHLAPGSVAAYSLGDADNYCKDIINSQTGTIDQNYLDTTSSIIGQEFGKLYKLYIQTLK</sequence>
<evidence type="ECO:0000259" key="1">
    <source>
        <dbReference type="Pfam" id="PF13175"/>
    </source>
</evidence>
<dbReference type="SUPFAM" id="SSF52540">
    <property type="entry name" value="P-loop containing nucleoside triphosphate hydrolases"/>
    <property type="match status" value="1"/>
</dbReference>
<dbReference type="PANTHER" id="PTHR43581:SF2">
    <property type="entry name" value="EXCINUCLEASE ATPASE SUBUNIT"/>
    <property type="match status" value="1"/>
</dbReference>
<dbReference type="InterPro" id="IPR027417">
    <property type="entry name" value="P-loop_NTPase"/>
</dbReference>
<name>A0ABS2DYM0_9BACT</name>
<dbReference type="InterPro" id="IPR041685">
    <property type="entry name" value="AAA_GajA/Old/RecF-like"/>
</dbReference>
<accession>A0ABS2DYM0</accession>
<dbReference type="InterPro" id="IPR051396">
    <property type="entry name" value="Bact_Antivir_Def_Nuclease"/>
</dbReference>
<dbReference type="EMBL" id="JACLYZ010000007">
    <property type="protein sequence ID" value="MBM6734474.1"/>
    <property type="molecule type" value="Genomic_DNA"/>
</dbReference>
<dbReference type="Pfam" id="PF13175">
    <property type="entry name" value="AAA_15"/>
    <property type="match status" value="1"/>
</dbReference>
<comment type="caution">
    <text evidence="2">The sequence shown here is derived from an EMBL/GenBank/DDBJ whole genome shotgun (WGS) entry which is preliminary data.</text>
</comment>
<proteinExistence type="predicted"/>
<reference evidence="2 3" key="1">
    <citation type="journal article" date="2021" name="Sci. Rep.">
        <title>The distribution of antibiotic resistance genes in chicken gut microbiota commensals.</title>
        <authorList>
            <person name="Juricova H."/>
            <person name="Matiasovicova J."/>
            <person name="Kubasova T."/>
            <person name="Cejkova D."/>
            <person name="Rychlik I."/>
        </authorList>
    </citation>
    <scope>NUCLEOTIDE SEQUENCE [LARGE SCALE GENOMIC DNA]</scope>
    <source>
        <strain evidence="2 3">An772</strain>
    </source>
</reference>